<dbReference type="Pfam" id="PF01565">
    <property type="entry name" value="FAD_binding_4"/>
    <property type="match status" value="1"/>
</dbReference>
<dbReference type="Gene3D" id="3.40.462.20">
    <property type="match status" value="1"/>
</dbReference>
<organism evidence="7 8">
    <name type="scientific">Kineobactrum salinum</name>
    <dbReference type="NCBI Taxonomy" id="2708301"/>
    <lineage>
        <taxon>Bacteria</taxon>
        <taxon>Pseudomonadati</taxon>
        <taxon>Pseudomonadota</taxon>
        <taxon>Gammaproteobacteria</taxon>
        <taxon>Cellvibrionales</taxon>
        <taxon>Halieaceae</taxon>
        <taxon>Kineobactrum</taxon>
    </lineage>
</organism>
<dbReference type="SUPFAM" id="SSF56176">
    <property type="entry name" value="FAD-binding/transporter-associated domain-like"/>
    <property type="match status" value="1"/>
</dbReference>
<reference evidence="7 8" key="1">
    <citation type="submission" date="2020-02" db="EMBL/GenBank/DDBJ databases">
        <title>Genome sequencing for Kineobactrum sp. M2.</title>
        <authorList>
            <person name="Park S.-J."/>
        </authorList>
    </citation>
    <scope>NUCLEOTIDE SEQUENCE [LARGE SCALE GENOMIC DNA]</scope>
    <source>
        <strain evidence="7 8">M2</strain>
    </source>
</reference>
<dbReference type="PANTHER" id="PTHR42973">
    <property type="entry name" value="BINDING OXIDOREDUCTASE, PUTATIVE (AFU_ORTHOLOGUE AFUA_1G17690)-RELATED"/>
    <property type="match status" value="1"/>
</dbReference>
<dbReference type="GO" id="GO:0071949">
    <property type="term" value="F:FAD binding"/>
    <property type="evidence" value="ECO:0007669"/>
    <property type="project" value="InterPro"/>
</dbReference>
<dbReference type="AlphaFoldDB" id="A0A6C0TWJ0"/>
<evidence type="ECO:0000313" key="7">
    <source>
        <dbReference type="EMBL" id="QIB64146.1"/>
    </source>
</evidence>
<protein>
    <submittedName>
        <fullName evidence="7">FAD-binding oxidoreductase</fullName>
    </submittedName>
</protein>
<comment type="cofactor">
    <cofactor evidence="1">
        <name>FAD</name>
        <dbReference type="ChEBI" id="CHEBI:57692"/>
    </cofactor>
</comment>
<dbReference type="PANTHER" id="PTHR42973:SF39">
    <property type="entry name" value="FAD-BINDING PCMH-TYPE DOMAIN-CONTAINING PROTEIN"/>
    <property type="match status" value="1"/>
</dbReference>
<dbReference type="InterPro" id="IPR016167">
    <property type="entry name" value="FAD-bd_PCMH_sub1"/>
</dbReference>
<evidence type="ECO:0000259" key="6">
    <source>
        <dbReference type="PROSITE" id="PS51387"/>
    </source>
</evidence>
<evidence type="ECO:0000256" key="1">
    <source>
        <dbReference type="ARBA" id="ARBA00001974"/>
    </source>
</evidence>
<evidence type="ECO:0000256" key="5">
    <source>
        <dbReference type="ARBA" id="ARBA00023002"/>
    </source>
</evidence>
<dbReference type="GO" id="GO:0016491">
    <property type="term" value="F:oxidoreductase activity"/>
    <property type="evidence" value="ECO:0007669"/>
    <property type="project" value="UniProtKB-KW"/>
</dbReference>
<dbReference type="KEGG" id="kim:G3T16_00660"/>
<keyword evidence="8" id="KW-1185">Reference proteome</keyword>
<dbReference type="InterPro" id="IPR016169">
    <property type="entry name" value="FAD-bd_PCMH_sub2"/>
</dbReference>
<comment type="similarity">
    <text evidence="2">Belongs to the oxygen-dependent FAD-linked oxidoreductase family.</text>
</comment>
<dbReference type="InterPro" id="IPR036318">
    <property type="entry name" value="FAD-bd_PCMH-like_sf"/>
</dbReference>
<keyword evidence="3" id="KW-0285">Flavoprotein</keyword>
<dbReference type="InterPro" id="IPR050416">
    <property type="entry name" value="FAD-linked_Oxidoreductase"/>
</dbReference>
<evidence type="ECO:0000313" key="8">
    <source>
        <dbReference type="Proteomes" id="UP000477680"/>
    </source>
</evidence>
<evidence type="ECO:0000256" key="2">
    <source>
        <dbReference type="ARBA" id="ARBA00005466"/>
    </source>
</evidence>
<dbReference type="InterPro" id="IPR006094">
    <property type="entry name" value="Oxid_FAD_bind_N"/>
</dbReference>
<evidence type="ECO:0000256" key="3">
    <source>
        <dbReference type="ARBA" id="ARBA00022630"/>
    </source>
</evidence>
<keyword evidence="5" id="KW-0560">Oxidoreductase</keyword>
<dbReference type="Gene3D" id="3.30.43.10">
    <property type="entry name" value="Uridine Diphospho-n-acetylenolpyruvylglucosamine Reductase, domain 2"/>
    <property type="match status" value="1"/>
</dbReference>
<gene>
    <name evidence="7" type="ORF">G3T16_00660</name>
</gene>
<proteinExistence type="inferred from homology"/>
<dbReference type="EMBL" id="CP048711">
    <property type="protein sequence ID" value="QIB64146.1"/>
    <property type="molecule type" value="Genomic_DNA"/>
</dbReference>
<evidence type="ECO:0000256" key="4">
    <source>
        <dbReference type="ARBA" id="ARBA00022827"/>
    </source>
</evidence>
<accession>A0A6C0TWJ0</accession>
<keyword evidence="4" id="KW-0274">FAD</keyword>
<dbReference type="Gene3D" id="3.30.465.10">
    <property type="match status" value="1"/>
</dbReference>
<feature type="domain" description="FAD-binding PCMH-type" evidence="6">
    <location>
        <begin position="44"/>
        <end position="216"/>
    </location>
</feature>
<dbReference type="PROSITE" id="PS00862">
    <property type="entry name" value="OX2_COVAL_FAD"/>
    <property type="match status" value="1"/>
</dbReference>
<name>A0A6C0TWJ0_9GAMM</name>
<dbReference type="Proteomes" id="UP000477680">
    <property type="component" value="Chromosome"/>
</dbReference>
<dbReference type="InterPro" id="IPR006093">
    <property type="entry name" value="Oxy_OxRdtase_FAD_BS"/>
</dbReference>
<dbReference type="PROSITE" id="PS51387">
    <property type="entry name" value="FAD_PCMH"/>
    <property type="match status" value="1"/>
</dbReference>
<dbReference type="InterPro" id="IPR016166">
    <property type="entry name" value="FAD-bd_PCMH"/>
</dbReference>
<sequence length="465" mass="51469">MVRAGGFDGPTRRLQASIQGTVIAREAPDYELWRQSMIWQYRKFRRYPDLIVQAESEDDVVAAINFARDNGMKITTRSGGHSWSGCFLRDSGVLVDLSRLQNIEVDTSRNVARVGAGVLGRGLNEELARHGLAFPTAHCGMVPVSGYLLGGGLGWNSTAWGGMSVFNVVGIEAVTVEGEKIFASQNKNPDLFWAARGGGPGLFFTVTAFHLQCHPLPASIITDSYFFHYAELDEVVALMEEVGPGINPNVEMLTVVVPTIPELAKQCEGSECDRVVVLAATAFGESEADSKAMLAPIASHRAASKSLKVIKARPTPFEVLYQDNEGPFPQRRARADNIYTNRASDTVPVISKYMKQSPSDGNTPVILWRGDLSFPDAAYSSTGQFYLAGYAQWNLAENDQPNQQWLRNFYDEMQEFASGHYINEFDRETRSAQTSACFAPANWAKLGRLRERYDPDGVYHDFLRL</sequence>